<keyword evidence="1" id="KW-0732">Signal</keyword>
<evidence type="ECO:0000313" key="3">
    <source>
        <dbReference type="EMBL" id="TDK64478.1"/>
    </source>
</evidence>
<dbReference type="Pfam" id="PF01979">
    <property type="entry name" value="Amidohydro_1"/>
    <property type="match status" value="1"/>
</dbReference>
<accession>A0A4R5VYQ5</accession>
<protein>
    <submittedName>
        <fullName evidence="3">Amidohydrolase</fullName>
    </submittedName>
</protein>
<comment type="caution">
    <text evidence="3">The sequence shown here is derived from an EMBL/GenBank/DDBJ whole genome shotgun (WGS) entry which is preliminary data.</text>
</comment>
<sequence length="720" mass="77625">MRLVSSIKQKGVNSALKLTACALAVLSMAATHAAETTRYTIILDNGTVAGKQIVERSDSGQIKVHYTFKDNGRGPDLDEVIQLAKDGSMSSYSSVGASTFGAKVDEHFSQVGQQAEWHSTSEKGSKKVEGTAMYLPMNSTFEPASLAITALAARKDNSLPLLPSGSLSQKKVDEVVVKRNGQSQKIQLLAQTGIGFNPQFVWATTGKAPRLFAIVAPGYLTMIEDGWQANSAELAKHQTAASDKLLKDLAARLQHPMAGLTVIKNARVFDSETAQLGGLSDVYVLRGKITQVLPAGSPVAGAENEIDAAGRVMLPGLFDMHGHVDRWSGGLNLAAGVTSVRDMGNSNSEMQKMIDEIAADQLLSPQLVPCGFLEGKSPYSANNGFVIKDLAEARHAVDWYAEHGYPQLKIYNSFPKDILKEVVAYAHSKGMRVSGHIPVFMRAQEAVEQGYDEIQHINQVMLNFLVTPTTDTRTLDRFQLPADKVAGLDFESKEVQDFIKLLQDHHTSIDATLATFDFLKQRDGDMAAPYAPIADHMPPDVKRGFSVGQMDIPDDATAKVHLESYNKMVDFVGRMYRAGIPLVAGTDALSGFTLQAELELYVKAGLTPAQAIQVATLNGAKYSHALEDRGSIVPGKLADLVLVDGEPTVNLGDIRKVALVITRGKLIYPTEIDKELGIQPFVQNPPVMKTSVLPASASGGAGAKQAGRFGMENKDYASVM</sequence>
<gene>
    <name evidence="3" type="ORF">E2I14_13610</name>
</gene>
<dbReference type="RefSeq" id="WP_133329445.1">
    <property type="nucleotide sequence ID" value="NZ_SMYL01000007.1"/>
</dbReference>
<dbReference type="EMBL" id="SMYL01000007">
    <property type="protein sequence ID" value="TDK64478.1"/>
    <property type="molecule type" value="Genomic_DNA"/>
</dbReference>
<evidence type="ECO:0000313" key="4">
    <source>
        <dbReference type="Proteomes" id="UP000294829"/>
    </source>
</evidence>
<dbReference type="Gene3D" id="3.40.50.10910">
    <property type="entry name" value="Amidohydrolase"/>
    <property type="match status" value="1"/>
</dbReference>
<feature type="signal peptide" evidence="1">
    <location>
        <begin position="1"/>
        <end position="33"/>
    </location>
</feature>
<reference evidence="3 4" key="1">
    <citation type="submission" date="2019-03" db="EMBL/GenBank/DDBJ databases">
        <title>Sapientia aquatica gen. nov., sp. nov., isolated from a crater lake.</title>
        <authorList>
            <person name="Felfoldi T."/>
            <person name="Szabo A."/>
            <person name="Toth E."/>
            <person name="Schumann P."/>
            <person name="Keki Z."/>
            <person name="Marialigeti K."/>
            <person name="Mathe I."/>
        </authorList>
    </citation>
    <scope>NUCLEOTIDE SEQUENCE [LARGE SCALE GENOMIC DNA]</scope>
    <source>
        <strain evidence="3 4">SA-152</strain>
    </source>
</reference>
<dbReference type="Gene3D" id="2.30.40.10">
    <property type="entry name" value="Urease, subunit C, domain 1"/>
    <property type="match status" value="1"/>
</dbReference>
<dbReference type="Gene3D" id="3.30.110.90">
    <property type="entry name" value="Amidohydrolase"/>
    <property type="match status" value="1"/>
</dbReference>
<keyword evidence="4" id="KW-1185">Reference proteome</keyword>
<evidence type="ECO:0000259" key="2">
    <source>
        <dbReference type="Pfam" id="PF01979"/>
    </source>
</evidence>
<dbReference type="InterPro" id="IPR011059">
    <property type="entry name" value="Metal-dep_hydrolase_composite"/>
</dbReference>
<evidence type="ECO:0000256" key="1">
    <source>
        <dbReference type="SAM" id="SignalP"/>
    </source>
</evidence>
<dbReference type="InterPro" id="IPR032466">
    <property type="entry name" value="Metal_Hydrolase"/>
</dbReference>
<dbReference type="InterPro" id="IPR006680">
    <property type="entry name" value="Amidohydro-rel"/>
</dbReference>
<dbReference type="PANTHER" id="PTHR43135">
    <property type="entry name" value="ALPHA-D-RIBOSE 1-METHYLPHOSPHONATE 5-TRIPHOSPHATE DIPHOSPHATASE"/>
    <property type="match status" value="1"/>
</dbReference>
<organism evidence="3 4">
    <name type="scientific">Sapientia aquatica</name>
    <dbReference type="NCBI Taxonomy" id="1549640"/>
    <lineage>
        <taxon>Bacteria</taxon>
        <taxon>Pseudomonadati</taxon>
        <taxon>Pseudomonadota</taxon>
        <taxon>Betaproteobacteria</taxon>
        <taxon>Burkholderiales</taxon>
        <taxon>Oxalobacteraceae</taxon>
        <taxon>Sapientia</taxon>
    </lineage>
</organism>
<feature type="domain" description="Amidohydrolase-related" evidence="2">
    <location>
        <begin position="333"/>
        <end position="666"/>
    </location>
</feature>
<dbReference type="PANTHER" id="PTHR43135:SF3">
    <property type="entry name" value="ALPHA-D-RIBOSE 1-METHYLPHOSPHONATE 5-TRIPHOSPHATE DIPHOSPHATASE"/>
    <property type="match status" value="1"/>
</dbReference>
<feature type="chain" id="PRO_5020241601" evidence="1">
    <location>
        <begin position="34"/>
        <end position="720"/>
    </location>
</feature>
<dbReference type="SUPFAM" id="SSF51338">
    <property type="entry name" value="Composite domain of metallo-dependent hydrolases"/>
    <property type="match status" value="1"/>
</dbReference>
<dbReference type="GO" id="GO:0016810">
    <property type="term" value="F:hydrolase activity, acting on carbon-nitrogen (but not peptide) bonds"/>
    <property type="evidence" value="ECO:0007669"/>
    <property type="project" value="InterPro"/>
</dbReference>
<dbReference type="SUPFAM" id="SSF51556">
    <property type="entry name" value="Metallo-dependent hydrolases"/>
    <property type="match status" value="1"/>
</dbReference>
<proteinExistence type="predicted"/>
<dbReference type="InterPro" id="IPR051781">
    <property type="entry name" value="Metallo-dep_Hydrolase"/>
</dbReference>
<dbReference type="AlphaFoldDB" id="A0A4R5VYQ5"/>
<dbReference type="OrthoDB" id="9782972at2"/>
<name>A0A4R5VYQ5_9BURK</name>
<dbReference type="Proteomes" id="UP000294829">
    <property type="component" value="Unassembled WGS sequence"/>
</dbReference>
<keyword evidence="3" id="KW-0378">Hydrolase</keyword>
<dbReference type="Gene3D" id="1.20.58.520">
    <property type="entry name" value="Amidohydrolase"/>
    <property type="match status" value="1"/>
</dbReference>